<sequence>QVNSACHDSIIQIIYSYLSRMTVLGASLTRMVPCHSHPSKSLAPPPRPMRRSRTPSTAPAREINRKDAGPGLQNGAQILQDEESEVYDLERPMEDAGKFIDTKGAGLSLFSPGWLTQLGRLWGGSSDTPVAAAKPADIQDLLGGALFRALYKWMEESGPVYLLPTGPASSFLVISDPQAAKHVLRATDNPARPLYEKGLVAEVSRFLFGDGFAISGGDAWRVRRRAVSPSLHKAYLSAMLDAVFGPSAQHMTQKLEEAARTGAFLDMEACFSQLTLDVIGKAVFNYDFEALTRSSPLIQAVYTSLKETESRATDLVPIWKLPLAGLVVPRQRRAAAAVKLIRDTTERLIAQCKRIVDEEEARGLETGGEEGLLPVKGDPSVLRFLIASREEVTSTQLRDDLLSMLVAGHETTGSALTWTLHLLVQNPDTLARAQEEIDRVLGASPHPDLAQYQQLRYLQRCVAESMRLYPHPPVLLRRALVPDELPGGYKVPKGQDVMISVYNIHHSPAVWDEPEAFRPDRFPLDAPPPTEQNTDYRYIPFSGGPRKCVGDQFAMMEAVSALAVVLRRFTFYPKPGHEVGMTTGATIHTQNGLYMGVGLRQG</sequence>
<name>A0A1D2ADR4_AUXPR</name>
<dbReference type="InterPro" id="IPR001128">
    <property type="entry name" value="Cyt_P450"/>
</dbReference>
<dbReference type="EMBL" id="GDKF01001300">
    <property type="protein sequence ID" value="JAT77322.1"/>
    <property type="molecule type" value="Transcribed_RNA"/>
</dbReference>
<dbReference type="GO" id="GO:0009507">
    <property type="term" value="C:chloroplast"/>
    <property type="evidence" value="ECO:0007669"/>
    <property type="project" value="TreeGrafter"/>
</dbReference>
<dbReference type="Gene3D" id="1.10.630.10">
    <property type="entry name" value="Cytochrome P450"/>
    <property type="match status" value="1"/>
</dbReference>
<protein>
    <recommendedName>
        <fullName evidence="6">Cytochrome P450</fullName>
    </recommendedName>
</protein>
<dbReference type="PRINTS" id="PR00463">
    <property type="entry name" value="EP450I"/>
</dbReference>
<keyword evidence="2 3" id="KW-0408">Iron</keyword>
<evidence type="ECO:0000256" key="1">
    <source>
        <dbReference type="ARBA" id="ARBA00010617"/>
    </source>
</evidence>
<evidence type="ECO:0000313" key="5">
    <source>
        <dbReference type="EMBL" id="JAT77322.1"/>
    </source>
</evidence>
<evidence type="ECO:0000256" key="4">
    <source>
        <dbReference type="SAM" id="MobiDB-lite"/>
    </source>
</evidence>
<dbReference type="InterPro" id="IPR017972">
    <property type="entry name" value="Cyt_P450_CS"/>
</dbReference>
<dbReference type="PROSITE" id="PS00086">
    <property type="entry name" value="CYTOCHROME_P450"/>
    <property type="match status" value="1"/>
</dbReference>
<accession>A0A1D2ADR4</accession>
<evidence type="ECO:0000256" key="2">
    <source>
        <dbReference type="PIRSR" id="PIRSR602401-1"/>
    </source>
</evidence>
<dbReference type="PRINTS" id="PR00385">
    <property type="entry name" value="P450"/>
</dbReference>
<dbReference type="SUPFAM" id="SSF48264">
    <property type="entry name" value="Cytochrome P450"/>
    <property type="match status" value="1"/>
</dbReference>
<reference evidence="5" key="1">
    <citation type="submission" date="2015-08" db="EMBL/GenBank/DDBJ databases">
        <authorList>
            <person name="Babu N.S."/>
            <person name="Beckwith C.J."/>
            <person name="Beseler K.G."/>
            <person name="Brison A."/>
            <person name="Carone J.V."/>
            <person name="Caskin T.P."/>
            <person name="Diamond M."/>
            <person name="Durham M.E."/>
            <person name="Foxe J.M."/>
            <person name="Go M."/>
            <person name="Henderson B.A."/>
            <person name="Jones I.B."/>
            <person name="McGettigan J.A."/>
            <person name="Micheletti S.J."/>
            <person name="Nasrallah M.E."/>
            <person name="Ortiz D."/>
            <person name="Piller C.R."/>
            <person name="Privatt S.R."/>
            <person name="Schneider S.L."/>
            <person name="Sharp S."/>
            <person name="Smith T.C."/>
            <person name="Stanton J.D."/>
            <person name="Ullery H.E."/>
            <person name="Wilson R.J."/>
            <person name="Serrano M.G."/>
            <person name="Buck G."/>
            <person name="Lee V."/>
            <person name="Wang Y."/>
            <person name="Carvalho R."/>
            <person name="Voegtly L."/>
            <person name="Shi R."/>
            <person name="Duckworth R."/>
            <person name="Johnson A."/>
            <person name="Loviza R."/>
            <person name="Walstead R."/>
            <person name="Shah Z."/>
            <person name="Kiflezghi M."/>
            <person name="Wade K."/>
            <person name="Ball S.L."/>
            <person name="Bradley K.W."/>
            <person name="Asai D.J."/>
            <person name="Bowman C.A."/>
            <person name="Russell D.A."/>
            <person name="Pope W.H."/>
            <person name="Jacobs-Sera D."/>
            <person name="Hendrix R.W."/>
            <person name="Hatfull G.F."/>
        </authorList>
    </citation>
    <scope>NUCLEOTIDE SEQUENCE</scope>
</reference>
<keyword evidence="2 3" id="KW-0479">Metal-binding</keyword>
<dbReference type="GO" id="GO:0004497">
    <property type="term" value="F:monooxygenase activity"/>
    <property type="evidence" value="ECO:0007669"/>
    <property type="project" value="UniProtKB-KW"/>
</dbReference>
<dbReference type="AlphaFoldDB" id="A0A1D2ADR4"/>
<evidence type="ECO:0008006" key="6">
    <source>
        <dbReference type="Google" id="ProtNLM"/>
    </source>
</evidence>
<keyword evidence="3" id="KW-0560">Oxidoreductase</keyword>
<dbReference type="PANTHER" id="PTHR24291">
    <property type="entry name" value="CYTOCHROME P450 FAMILY 4"/>
    <property type="match status" value="1"/>
</dbReference>
<dbReference type="GO" id="GO:0005506">
    <property type="term" value="F:iron ion binding"/>
    <property type="evidence" value="ECO:0007669"/>
    <property type="project" value="InterPro"/>
</dbReference>
<comment type="cofactor">
    <cofactor evidence="2">
        <name>heme</name>
        <dbReference type="ChEBI" id="CHEBI:30413"/>
    </cofactor>
</comment>
<feature type="region of interest" description="Disordered" evidence="4">
    <location>
        <begin position="35"/>
        <end position="75"/>
    </location>
</feature>
<evidence type="ECO:0000256" key="3">
    <source>
        <dbReference type="RuleBase" id="RU000461"/>
    </source>
</evidence>
<dbReference type="GO" id="GO:0020037">
    <property type="term" value="F:heme binding"/>
    <property type="evidence" value="ECO:0007669"/>
    <property type="project" value="InterPro"/>
</dbReference>
<dbReference type="CDD" id="cd11046">
    <property type="entry name" value="CYP97"/>
    <property type="match status" value="1"/>
</dbReference>
<organism evidence="5">
    <name type="scientific">Auxenochlorella protothecoides</name>
    <name type="common">Green microalga</name>
    <name type="synonym">Chlorella protothecoides</name>
    <dbReference type="NCBI Taxonomy" id="3075"/>
    <lineage>
        <taxon>Eukaryota</taxon>
        <taxon>Viridiplantae</taxon>
        <taxon>Chlorophyta</taxon>
        <taxon>core chlorophytes</taxon>
        <taxon>Trebouxiophyceae</taxon>
        <taxon>Chlorellales</taxon>
        <taxon>Chlorellaceae</taxon>
        <taxon>Auxenochlorella</taxon>
    </lineage>
</organism>
<dbReference type="Pfam" id="PF00067">
    <property type="entry name" value="p450"/>
    <property type="match status" value="1"/>
</dbReference>
<dbReference type="InterPro" id="IPR002401">
    <property type="entry name" value="Cyt_P450_E_grp-I"/>
</dbReference>
<gene>
    <name evidence="5" type="ORF">g.12141</name>
</gene>
<proteinExistence type="inferred from homology"/>
<keyword evidence="3" id="KW-0503">Monooxygenase</keyword>
<dbReference type="PANTHER" id="PTHR24291:SF134">
    <property type="entry name" value="CAROTENE EPSILON-MONOOXYGENASE, CHLOROPLASTIC"/>
    <property type="match status" value="1"/>
</dbReference>
<keyword evidence="2 3" id="KW-0349">Heme</keyword>
<dbReference type="GO" id="GO:0016705">
    <property type="term" value="F:oxidoreductase activity, acting on paired donors, with incorporation or reduction of molecular oxygen"/>
    <property type="evidence" value="ECO:0007669"/>
    <property type="project" value="InterPro"/>
</dbReference>
<dbReference type="InterPro" id="IPR050196">
    <property type="entry name" value="Cytochrome_P450_Monoox"/>
</dbReference>
<feature type="binding site" description="axial binding residue" evidence="2">
    <location>
        <position position="548"/>
    </location>
    <ligand>
        <name>heme</name>
        <dbReference type="ChEBI" id="CHEBI:30413"/>
    </ligand>
    <ligandPart>
        <name>Fe</name>
        <dbReference type="ChEBI" id="CHEBI:18248"/>
    </ligandPart>
</feature>
<dbReference type="InterPro" id="IPR036396">
    <property type="entry name" value="Cyt_P450_sf"/>
</dbReference>
<comment type="similarity">
    <text evidence="1 3">Belongs to the cytochrome P450 family.</text>
</comment>
<feature type="non-terminal residue" evidence="5">
    <location>
        <position position="1"/>
    </location>
</feature>